<feature type="region of interest" description="Disordered" evidence="1">
    <location>
        <begin position="1"/>
        <end position="87"/>
    </location>
</feature>
<comment type="caution">
    <text evidence="2">The sequence shown here is derived from an EMBL/GenBank/DDBJ whole genome shotgun (WGS) entry which is preliminary data.</text>
</comment>
<dbReference type="Proteomes" id="UP001500604">
    <property type="component" value="Unassembled WGS sequence"/>
</dbReference>
<proteinExistence type="predicted"/>
<accession>A0ABP8V476</accession>
<keyword evidence="3" id="KW-1185">Reference proteome</keyword>
<sequence length="149" mass="16671">MPSPVKGTPGAYICQNCGSDKMVPQPRNESQNQRSASVKRSRNDSGPHELPASKERRTAIVRPILRQPEAENLDDNPTSDDDAVSNMSDLELDILAEESDESDDEGMLGQLVRKRLRDIDVLNDPHNTFLVSCQPMTTNDIWLPDYHLT</sequence>
<feature type="compositionally biased region" description="Basic and acidic residues" evidence="1">
    <location>
        <begin position="41"/>
        <end position="58"/>
    </location>
</feature>
<feature type="compositionally biased region" description="Polar residues" evidence="1">
    <location>
        <begin position="27"/>
        <end position="38"/>
    </location>
</feature>
<dbReference type="RefSeq" id="WP_345196382.1">
    <property type="nucleotide sequence ID" value="NZ_BAABFL010000379.1"/>
</dbReference>
<gene>
    <name evidence="2" type="ORF">GCM10023116_25410</name>
</gene>
<name>A0ABP8V476_9GAMM</name>
<feature type="compositionally biased region" description="Acidic residues" evidence="1">
    <location>
        <begin position="71"/>
        <end position="83"/>
    </location>
</feature>
<organism evidence="2 3">
    <name type="scientific">Kistimonas scapharcae</name>
    <dbReference type="NCBI Taxonomy" id="1036133"/>
    <lineage>
        <taxon>Bacteria</taxon>
        <taxon>Pseudomonadati</taxon>
        <taxon>Pseudomonadota</taxon>
        <taxon>Gammaproteobacteria</taxon>
        <taxon>Oceanospirillales</taxon>
        <taxon>Endozoicomonadaceae</taxon>
        <taxon>Kistimonas</taxon>
    </lineage>
</organism>
<protein>
    <submittedName>
        <fullName evidence="2">Uncharacterized protein</fullName>
    </submittedName>
</protein>
<evidence type="ECO:0000313" key="3">
    <source>
        <dbReference type="Proteomes" id="UP001500604"/>
    </source>
</evidence>
<evidence type="ECO:0000256" key="1">
    <source>
        <dbReference type="SAM" id="MobiDB-lite"/>
    </source>
</evidence>
<reference evidence="3" key="1">
    <citation type="journal article" date="2019" name="Int. J. Syst. Evol. Microbiol.">
        <title>The Global Catalogue of Microorganisms (GCM) 10K type strain sequencing project: providing services to taxonomists for standard genome sequencing and annotation.</title>
        <authorList>
            <consortium name="The Broad Institute Genomics Platform"/>
            <consortium name="The Broad Institute Genome Sequencing Center for Infectious Disease"/>
            <person name="Wu L."/>
            <person name="Ma J."/>
        </authorList>
    </citation>
    <scope>NUCLEOTIDE SEQUENCE [LARGE SCALE GENOMIC DNA]</scope>
    <source>
        <strain evidence="3">JCM 17805</strain>
    </source>
</reference>
<dbReference type="EMBL" id="BAABFL010000379">
    <property type="protein sequence ID" value="GAA4650258.1"/>
    <property type="molecule type" value="Genomic_DNA"/>
</dbReference>
<evidence type="ECO:0000313" key="2">
    <source>
        <dbReference type="EMBL" id="GAA4650258.1"/>
    </source>
</evidence>